<dbReference type="EMBL" id="AP027925">
    <property type="protein sequence ID" value="BED92529.1"/>
    <property type="molecule type" value="Genomic_DNA"/>
</dbReference>
<dbReference type="EC" id="1.3.1.98" evidence="16"/>
<keyword evidence="8 16" id="KW-0274">FAD</keyword>
<comment type="cofactor">
    <cofactor evidence="1 16">
        <name>FAD</name>
        <dbReference type="ChEBI" id="CHEBI:57692"/>
    </cofactor>
</comment>
<protein>
    <recommendedName>
        <fullName evidence="16">UDP-N-acetylenolpyruvoylglucosamine reductase</fullName>
        <ecNumber evidence="16">1.3.1.98</ecNumber>
    </recommendedName>
    <alternativeName>
        <fullName evidence="16">UDP-N-acetylmuramate dehydrogenase</fullName>
    </alternativeName>
</protein>
<evidence type="ECO:0000259" key="18">
    <source>
        <dbReference type="Pfam" id="PF02873"/>
    </source>
</evidence>
<evidence type="ECO:0000256" key="2">
    <source>
        <dbReference type="ARBA" id="ARBA00003921"/>
    </source>
</evidence>
<dbReference type="Pfam" id="PF01565">
    <property type="entry name" value="FAD_binding_4"/>
    <property type="match status" value="1"/>
</dbReference>
<dbReference type="SUPFAM" id="SSF56176">
    <property type="entry name" value="FAD-binding/transporter-associated domain-like"/>
    <property type="match status" value="1"/>
</dbReference>
<reference evidence="19" key="1">
    <citation type="journal article" date="2023" name="ISME J.">
        <title>Emergence of putative energy parasites within Clostridia revealed by genome analysis of a novel endosymbiotic clade.</title>
        <authorList>
            <person name="Takahashi K."/>
            <person name="Kuwahara H."/>
            <person name="Horikawa Y."/>
            <person name="Izawa K."/>
            <person name="Kato D."/>
            <person name="Inagaki T."/>
            <person name="Yuki M."/>
            <person name="Ohkuma M."/>
            <person name="Hongoh Y."/>
        </authorList>
    </citation>
    <scope>NUCLEOTIDE SEQUENCE</scope>
    <source>
        <strain evidence="19">RsTa-C01</strain>
    </source>
</reference>
<evidence type="ECO:0000256" key="12">
    <source>
        <dbReference type="ARBA" id="ARBA00023002"/>
    </source>
</evidence>
<evidence type="ECO:0000256" key="8">
    <source>
        <dbReference type="ARBA" id="ARBA00022827"/>
    </source>
</evidence>
<evidence type="ECO:0000256" key="9">
    <source>
        <dbReference type="ARBA" id="ARBA00022857"/>
    </source>
</evidence>
<evidence type="ECO:0000256" key="4">
    <source>
        <dbReference type="ARBA" id="ARBA00004752"/>
    </source>
</evidence>
<evidence type="ECO:0000256" key="6">
    <source>
        <dbReference type="ARBA" id="ARBA00022618"/>
    </source>
</evidence>
<keyword evidence="9 16" id="KW-0521">NADP</keyword>
<comment type="similarity">
    <text evidence="16">Belongs to the MurB family.</text>
</comment>
<keyword evidence="7 16" id="KW-0285">Flavoprotein</keyword>
<keyword evidence="13 16" id="KW-0131">Cell cycle</keyword>
<evidence type="ECO:0000256" key="13">
    <source>
        <dbReference type="ARBA" id="ARBA00023306"/>
    </source>
</evidence>
<name>A0AA48I5L6_9FIRM</name>
<feature type="active site" evidence="16">
    <location>
        <position position="251"/>
    </location>
</feature>
<comment type="function">
    <text evidence="2 16">Cell wall formation.</text>
</comment>
<dbReference type="InterPro" id="IPR036635">
    <property type="entry name" value="MurB_C_sf"/>
</dbReference>
<dbReference type="GO" id="GO:0005829">
    <property type="term" value="C:cytosol"/>
    <property type="evidence" value="ECO:0007669"/>
    <property type="project" value="TreeGrafter"/>
</dbReference>
<dbReference type="GO" id="GO:0008360">
    <property type="term" value="P:regulation of cell shape"/>
    <property type="evidence" value="ECO:0007669"/>
    <property type="project" value="UniProtKB-KW"/>
</dbReference>
<evidence type="ECO:0000259" key="17">
    <source>
        <dbReference type="Pfam" id="PF01565"/>
    </source>
</evidence>
<dbReference type="Proteomes" id="UP001335720">
    <property type="component" value="Chromosome"/>
</dbReference>
<evidence type="ECO:0000256" key="1">
    <source>
        <dbReference type="ARBA" id="ARBA00001974"/>
    </source>
</evidence>
<dbReference type="PANTHER" id="PTHR21071:SF4">
    <property type="entry name" value="UDP-N-ACETYLENOLPYRUVOYLGLUCOSAMINE REDUCTASE"/>
    <property type="match status" value="1"/>
</dbReference>
<dbReference type="GO" id="GO:0071555">
    <property type="term" value="P:cell wall organization"/>
    <property type="evidence" value="ECO:0007669"/>
    <property type="project" value="UniProtKB-KW"/>
</dbReference>
<dbReference type="GO" id="GO:0009252">
    <property type="term" value="P:peptidoglycan biosynthetic process"/>
    <property type="evidence" value="ECO:0007669"/>
    <property type="project" value="UniProtKB-UniRule"/>
</dbReference>
<evidence type="ECO:0000256" key="10">
    <source>
        <dbReference type="ARBA" id="ARBA00022960"/>
    </source>
</evidence>
<dbReference type="Gene3D" id="3.30.465.10">
    <property type="match status" value="1"/>
</dbReference>
<evidence type="ECO:0000256" key="14">
    <source>
        <dbReference type="ARBA" id="ARBA00023316"/>
    </source>
</evidence>
<sequence>MKRLIHVIKKYDINFFVIGKGTNLLVSDSGFRGVILKLEGDFYKTKKITGNILKCGASVSLSNICFHALENSLSGLEFAFGIPGSCGGAVYMNAGAYNSSISNVIIQTVNLNLENNKIEILGLKNLDFSYRSSIYFRKKYIILYSLFELKTDNRENIESRMTKYILKRKKSQPLDFPNAGSIFKKPRNNFAGALIEQSGLKNLKIGDAIVSDKHAGFIVNLGNAKAKDVNKLINIITKIVFEKTGIKLEKEILFL</sequence>
<feature type="domain" description="UDP-N-acetylenolpyruvoylglucosamine reductase C-terminal" evidence="18">
    <location>
        <begin position="157"/>
        <end position="254"/>
    </location>
</feature>
<dbReference type="NCBIfam" id="TIGR00179">
    <property type="entry name" value="murB"/>
    <property type="match status" value="1"/>
</dbReference>
<dbReference type="GO" id="GO:0008762">
    <property type="term" value="F:UDP-N-acetylmuramate dehydrogenase activity"/>
    <property type="evidence" value="ECO:0007669"/>
    <property type="project" value="UniProtKB-UniRule"/>
</dbReference>
<gene>
    <name evidence="16" type="primary">murB</name>
    <name evidence="19" type="ORF">RsTaC01_0280</name>
</gene>
<evidence type="ECO:0000256" key="16">
    <source>
        <dbReference type="HAMAP-Rule" id="MF_00037"/>
    </source>
</evidence>
<comment type="catalytic activity">
    <reaction evidence="15 16">
        <text>UDP-N-acetyl-alpha-D-muramate + NADP(+) = UDP-N-acetyl-3-O-(1-carboxyvinyl)-alpha-D-glucosamine + NADPH + H(+)</text>
        <dbReference type="Rhea" id="RHEA:12248"/>
        <dbReference type="ChEBI" id="CHEBI:15378"/>
        <dbReference type="ChEBI" id="CHEBI:57783"/>
        <dbReference type="ChEBI" id="CHEBI:58349"/>
        <dbReference type="ChEBI" id="CHEBI:68483"/>
        <dbReference type="ChEBI" id="CHEBI:70757"/>
        <dbReference type="EC" id="1.3.1.98"/>
    </reaction>
</comment>
<keyword evidence="11 16" id="KW-0573">Peptidoglycan synthesis</keyword>
<dbReference type="Gene3D" id="3.30.43.10">
    <property type="entry name" value="Uridine Diphospho-n-acetylenolpyruvylglucosamine Reductase, domain 2"/>
    <property type="match status" value="1"/>
</dbReference>
<dbReference type="PANTHER" id="PTHR21071">
    <property type="entry name" value="UDP-N-ACETYLENOLPYRUVOYLGLUCOSAMINE REDUCTASE"/>
    <property type="match status" value="1"/>
</dbReference>
<dbReference type="GO" id="GO:0050660">
    <property type="term" value="F:flavin adenine dinucleotide binding"/>
    <property type="evidence" value="ECO:0007669"/>
    <property type="project" value="InterPro"/>
</dbReference>
<dbReference type="SUPFAM" id="SSF56194">
    <property type="entry name" value="Uridine diphospho-N-Acetylenolpyruvylglucosamine reductase, MurB, C-terminal domain"/>
    <property type="match status" value="1"/>
</dbReference>
<dbReference type="InterPro" id="IPR016167">
    <property type="entry name" value="FAD-bd_PCMH_sub1"/>
</dbReference>
<feature type="active site" description="Proton donor" evidence="16">
    <location>
        <position position="181"/>
    </location>
</feature>
<evidence type="ECO:0000313" key="19">
    <source>
        <dbReference type="EMBL" id="BED92529.1"/>
    </source>
</evidence>
<dbReference type="InterPro" id="IPR003170">
    <property type="entry name" value="MurB"/>
</dbReference>
<keyword evidence="5 16" id="KW-0963">Cytoplasm</keyword>
<dbReference type="AlphaFoldDB" id="A0AA48I5L6"/>
<proteinExistence type="inferred from homology"/>
<evidence type="ECO:0000256" key="5">
    <source>
        <dbReference type="ARBA" id="ARBA00022490"/>
    </source>
</evidence>
<accession>A0AA48I5L6</accession>
<dbReference type="InterPro" id="IPR006094">
    <property type="entry name" value="Oxid_FAD_bind_N"/>
</dbReference>
<dbReference type="Gene3D" id="3.90.78.10">
    <property type="entry name" value="UDP-N-acetylenolpyruvoylglucosamine reductase, C-terminal domain"/>
    <property type="match status" value="1"/>
</dbReference>
<dbReference type="InterPro" id="IPR036318">
    <property type="entry name" value="FAD-bd_PCMH-like_sf"/>
</dbReference>
<comment type="subcellular location">
    <subcellularLocation>
        <location evidence="3 16">Cytoplasm</location>
    </subcellularLocation>
</comment>
<dbReference type="InterPro" id="IPR011601">
    <property type="entry name" value="MurB_C"/>
</dbReference>
<feature type="domain" description="FAD linked oxidase N-terminal" evidence="17">
    <location>
        <begin position="3"/>
        <end position="105"/>
    </location>
</feature>
<organism evidence="19">
    <name type="scientific">Candidatus Paraimprobicoccus trichonymphae</name>
    <dbReference type="NCBI Taxonomy" id="3033793"/>
    <lineage>
        <taxon>Bacteria</taxon>
        <taxon>Bacillati</taxon>
        <taxon>Bacillota</taxon>
        <taxon>Clostridia</taxon>
        <taxon>Candidatus Paraimprobicoccus</taxon>
    </lineage>
</organism>
<dbReference type="GO" id="GO:0051301">
    <property type="term" value="P:cell division"/>
    <property type="evidence" value="ECO:0007669"/>
    <property type="project" value="UniProtKB-KW"/>
</dbReference>
<dbReference type="InterPro" id="IPR016169">
    <property type="entry name" value="FAD-bd_PCMH_sub2"/>
</dbReference>
<comment type="pathway">
    <text evidence="4 16">Cell wall biogenesis; peptidoglycan biosynthesis.</text>
</comment>
<keyword evidence="12 16" id="KW-0560">Oxidoreductase</keyword>
<evidence type="ECO:0000256" key="11">
    <source>
        <dbReference type="ARBA" id="ARBA00022984"/>
    </source>
</evidence>
<keyword evidence="14 16" id="KW-0961">Cell wall biogenesis/degradation</keyword>
<dbReference type="NCBIfam" id="NF010480">
    <property type="entry name" value="PRK13905.1"/>
    <property type="match status" value="1"/>
</dbReference>
<dbReference type="KEGG" id="ptrh:RsTaC01_0280"/>
<evidence type="ECO:0000256" key="15">
    <source>
        <dbReference type="ARBA" id="ARBA00048914"/>
    </source>
</evidence>
<keyword evidence="10 16" id="KW-0133">Cell shape</keyword>
<dbReference type="Pfam" id="PF02873">
    <property type="entry name" value="MurB_C"/>
    <property type="match status" value="1"/>
</dbReference>
<dbReference type="HAMAP" id="MF_00037">
    <property type="entry name" value="MurB"/>
    <property type="match status" value="1"/>
</dbReference>
<keyword evidence="6 16" id="KW-0132">Cell division</keyword>
<feature type="active site" evidence="16">
    <location>
        <position position="131"/>
    </location>
</feature>
<evidence type="ECO:0000256" key="7">
    <source>
        <dbReference type="ARBA" id="ARBA00022630"/>
    </source>
</evidence>
<evidence type="ECO:0000256" key="3">
    <source>
        <dbReference type="ARBA" id="ARBA00004496"/>
    </source>
</evidence>